<feature type="region of interest" description="Disordered" evidence="1">
    <location>
        <begin position="139"/>
        <end position="342"/>
    </location>
</feature>
<dbReference type="CDD" id="cd00201">
    <property type="entry name" value="WW"/>
    <property type="match status" value="1"/>
</dbReference>
<dbReference type="InterPro" id="IPR022035">
    <property type="entry name" value="PCIF1_WW"/>
</dbReference>
<dbReference type="Pfam" id="PF12237">
    <property type="entry name" value="PCIF1_WW"/>
    <property type="match status" value="1"/>
</dbReference>
<name>A0A9N6ZEN2_9CRUS</name>
<dbReference type="InterPro" id="IPR029048">
    <property type="entry name" value="HSP70_C_sf"/>
</dbReference>
<feature type="region of interest" description="Disordered" evidence="1">
    <location>
        <begin position="1"/>
        <end position="22"/>
    </location>
</feature>
<feature type="compositionally biased region" description="Pro residues" evidence="1">
    <location>
        <begin position="312"/>
        <end position="323"/>
    </location>
</feature>
<dbReference type="PANTHER" id="PTHR21727:SF0">
    <property type="entry name" value="MRNA (2'-O-METHYLADENOSINE-N(6)-)-METHYLTRANSFERASE"/>
    <property type="match status" value="1"/>
</dbReference>
<gene>
    <name evidence="3" type="primary">EOG090X02BU</name>
</gene>
<feature type="compositionally biased region" description="Polar residues" evidence="1">
    <location>
        <begin position="955"/>
        <end position="964"/>
    </location>
</feature>
<feature type="compositionally biased region" description="Low complexity" evidence="1">
    <location>
        <begin position="152"/>
        <end position="162"/>
    </location>
</feature>
<feature type="region of interest" description="Disordered" evidence="1">
    <location>
        <begin position="924"/>
        <end position="970"/>
    </location>
</feature>
<feature type="compositionally biased region" description="Basic and acidic residues" evidence="1">
    <location>
        <begin position="924"/>
        <end position="936"/>
    </location>
</feature>
<dbReference type="GO" id="GO:0016422">
    <property type="term" value="F:mRNA (2'-O-methyladenosine-N6-)-methyltransferase activity"/>
    <property type="evidence" value="ECO:0007669"/>
    <property type="project" value="InterPro"/>
</dbReference>
<dbReference type="InterPro" id="IPR001202">
    <property type="entry name" value="WW_dom"/>
</dbReference>
<dbReference type="Gene3D" id="1.20.1270.10">
    <property type="match status" value="1"/>
</dbReference>
<feature type="region of interest" description="Disordered" evidence="1">
    <location>
        <begin position="39"/>
        <end position="107"/>
    </location>
</feature>
<dbReference type="Gene3D" id="2.20.70.10">
    <property type="match status" value="1"/>
</dbReference>
<feature type="compositionally biased region" description="Polar residues" evidence="1">
    <location>
        <begin position="225"/>
        <end position="248"/>
    </location>
</feature>
<feature type="compositionally biased region" description="Polar residues" evidence="1">
    <location>
        <begin position="290"/>
        <end position="299"/>
    </location>
</feature>
<evidence type="ECO:0000313" key="3">
    <source>
        <dbReference type="EMBL" id="CAG4634651.1"/>
    </source>
</evidence>
<sequence length="970" mass="108376">MTDISANKRESLPGWEPPGSGSAATLAAVAVASSSLPGPYPGSAGLFANNPSPSNSHGGPGQPPHLPSPYSSFSQPIPSSSSSSSSPSPYNAHAQPQGYPYHGMESYPGQHLGYPSLAHHQHHPYHLQHLNHQAGQYAAGVLPSSPLPPAPSSSHGYPPHSSLMSHPAYHHHHLYPQQISPTPSQSPGLSYPLPVHPQQQQQQQQPPPLQQQQQSSNDGQQQTPSGGNYSSSGITISTYVPPVNSQTYDGPATDRSIENHHPPAGQVQRPTPYLPDGRQPLNDREAASLTPHTPTTSAPMSFHHHHLQQPPQTSPAPPSPGPGPSGIGGGSVPHPDMEHDLPPELLQQGWRKFWSKRENRIYFWNKANGESLWEMPPLRPNQYDPVSDPLGIQQSSGQPGGAAKRRASEEAIGSPLAKRFILSGPWDLEVSTNAVVYERSPLIWPHPHPEIEAYRSTLVTKLRQAYQEMCHSREAIDAPRDSFNRWLLERKVVDTGTDPLFPGQCQPEVSQSMYKEIMNDLPMKLERPKFTGDARKQLSKYAEAAKKMIETRNVSSESRKIVKWNVEDTFQWLRRTVGATYDDFQERLSHLKRQCQPHLTEAAKSSVEGICIKMNNLSSEYAKKIRDKHNELLKENGLADLEPNVSMPHPRKVWCYPVLFALPCPRLPPVEFLQDKDQTVLRFKGDAVRINNLHFQKLEQLYRYNCFEDRKFEWFLPRVWCLLKRYQSFMGSSGSGSSGQGEGQGTQGALPLTVFEALTKHFGVSFECFASPLNCYFRQFSSAFPDTDGYFGSRGPVLEFKPVSGSFEANPPFSEELMDTMVTHFERLLSDSTEPLSFIIFIPEWREPAPPVLKRLEESTWKRRQVVVPTFEHEYRHGYQHIVPKTEVNVRAAHGTVIVWLQNEAGFNKWGPTDERVDALLEAYRPGRERERDRQELLSPPRPNQPMDGPGVPSMLNTNGTSLMPTLKPV</sequence>
<dbReference type="GO" id="GO:0099122">
    <property type="term" value="F:RNA polymerase II C-terminal domain binding"/>
    <property type="evidence" value="ECO:0007669"/>
    <property type="project" value="InterPro"/>
</dbReference>
<dbReference type="InterPro" id="IPR036020">
    <property type="entry name" value="WW_dom_sf"/>
</dbReference>
<evidence type="ECO:0000259" key="2">
    <source>
        <dbReference type="PROSITE" id="PS50020"/>
    </source>
</evidence>
<dbReference type="AlphaFoldDB" id="A0A9N6ZEN2"/>
<feature type="compositionally biased region" description="Basic and acidic residues" evidence="1">
    <location>
        <begin position="1"/>
        <end position="11"/>
    </location>
</feature>
<feature type="domain" description="WW" evidence="2">
    <location>
        <begin position="344"/>
        <end position="378"/>
    </location>
</feature>
<dbReference type="GO" id="GO:0005634">
    <property type="term" value="C:nucleus"/>
    <property type="evidence" value="ECO:0007669"/>
    <property type="project" value="TreeGrafter"/>
</dbReference>
<feature type="compositionally biased region" description="Low complexity" evidence="1">
    <location>
        <begin position="68"/>
        <end position="89"/>
    </location>
</feature>
<dbReference type="InterPro" id="IPR039881">
    <property type="entry name" value="PCIF1-like"/>
</dbReference>
<organism evidence="3">
    <name type="scientific">Alona affinis</name>
    <dbReference type="NCBI Taxonomy" id="381656"/>
    <lineage>
        <taxon>Eukaryota</taxon>
        <taxon>Metazoa</taxon>
        <taxon>Ecdysozoa</taxon>
        <taxon>Arthropoda</taxon>
        <taxon>Crustacea</taxon>
        <taxon>Branchiopoda</taxon>
        <taxon>Diplostraca</taxon>
        <taxon>Cladocera</taxon>
        <taxon>Anomopoda</taxon>
        <taxon>Chydoridae</taxon>
        <taxon>Alona</taxon>
    </lineage>
</organism>
<accession>A0A9N6ZEN2</accession>
<dbReference type="Pfam" id="PF00397">
    <property type="entry name" value="WW"/>
    <property type="match status" value="1"/>
</dbReference>
<dbReference type="FunFam" id="2.20.70.10:FF:000036">
    <property type="entry name" value="Phosphorylated CTD-interacting factor 1"/>
    <property type="match status" value="1"/>
</dbReference>
<dbReference type="SUPFAM" id="SSF51045">
    <property type="entry name" value="WW domain"/>
    <property type="match status" value="1"/>
</dbReference>
<dbReference type="PROSITE" id="PS50020">
    <property type="entry name" value="WW_DOMAIN_2"/>
    <property type="match status" value="1"/>
</dbReference>
<feature type="compositionally biased region" description="Low complexity" evidence="1">
    <location>
        <begin position="197"/>
        <end position="224"/>
    </location>
</feature>
<reference evidence="3" key="1">
    <citation type="submission" date="2021-04" db="EMBL/GenBank/DDBJ databases">
        <authorList>
            <person name="Cornetti L."/>
        </authorList>
    </citation>
    <scope>NUCLEOTIDE SEQUENCE</scope>
</reference>
<proteinExistence type="predicted"/>
<dbReference type="EMBL" id="OC977996">
    <property type="protein sequence ID" value="CAG4634651.1"/>
    <property type="molecule type" value="Genomic_DNA"/>
</dbReference>
<protein>
    <submittedName>
        <fullName evidence="3">EOG090X02BU</fullName>
    </submittedName>
</protein>
<evidence type="ECO:0000256" key="1">
    <source>
        <dbReference type="SAM" id="MobiDB-lite"/>
    </source>
</evidence>
<dbReference type="PANTHER" id="PTHR21727">
    <property type="entry name" value="PHOSPHORYLATED CTD INTERACTING FACTOR 1"/>
    <property type="match status" value="1"/>
</dbReference>
<feature type="region of interest" description="Disordered" evidence="1">
    <location>
        <begin position="374"/>
        <end position="410"/>
    </location>
</feature>
<feature type="compositionally biased region" description="Low complexity" evidence="1">
    <location>
        <begin position="176"/>
        <end position="187"/>
    </location>
</feature>
<dbReference type="SMART" id="SM00456">
    <property type="entry name" value="WW"/>
    <property type="match status" value="1"/>
</dbReference>